<protein>
    <recommendedName>
        <fullName evidence="2">DUF5666 domain-containing protein</fullName>
    </recommendedName>
</protein>
<dbReference type="EMBL" id="QGKM01000036">
    <property type="protein sequence ID" value="PWQ96562.1"/>
    <property type="molecule type" value="Genomic_DNA"/>
</dbReference>
<evidence type="ECO:0000313" key="3">
    <source>
        <dbReference type="EMBL" id="PWQ96562.1"/>
    </source>
</evidence>
<feature type="domain" description="DUF5666" evidence="2">
    <location>
        <begin position="260"/>
        <end position="318"/>
    </location>
</feature>
<sequence>MHLKQILLSAVTCLMLSSCGGGSGGMLLSEGGIGGTGISVGSITGFGSIWVNGVRYDVSQASFVRDGAAASGQDDYLIGEVVTITGVINADGVSGVAETVEFDDALEGTVTNISTDNSRIEVLGSVVQTDASTLLYGFGQLSDLQLGNVLEISGTQDALGVIQASSIVLKQQVFTASESKLEVKGVISDVDLSAMTFSLGSLLIDYSVADVELSNNTPVNGLYVEVESELAPEGNLILASEVESADEYAEFESGQEVELEGYVTSYTSSLQFSVSGQPVMTDASTEVENGLLADIRLNSFIEVEGYINEQGVLIADEVSIKRSGGESEDEEEEDYEEEIDD</sequence>
<dbReference type="RefSeq" id="WP_109837953.1">
    <property type="nucleotide sequence ID" value="NZ_QGKM01000036.1"/>
</dbReference>
<accession>A0A317CJQ3</accession>
<evidence type="ECO:0000256" key="1">
    <source>
        <dbReference type="SAM" id="MobiDB-lite"/>
    </source>
</evidence>
<evidence type="ECO:0000259" key="2">
    <source>
        <dbReference type="Pfam" id="PF18914"/>
    </source>
</evidence>
<dbReference type="OrthoDB" id="5614223at2"/>
<dbReference type="Pfam" id="PF18914">
    <property type="entry name" value="DUF5666"/>
    <property type="match status" value="2"/>
</dbReference>
<gene>
    <name evidence="3" type="ORF">DKW60_12315</name>
</gene>
<proteinExistence type="predicted"/>
<name>A0A317CJQ3_9GAMM</name>
<feature type="region of interest" description="Disordered" evidence="1">
    <location>
        <begin position="320"/>
        <end position="341"/>
    </location>
</feature>
<feature type="compositionally biased region" description="Acidic residues" evidence="1">
    <location>
        <begin position="326"/>
        <end position="341"/>
    </location>
</feature>
<dbReference type="Proteomes" id="UP000245539">
    <property type="component" value="Unassembled WGS sequence"/>
</dbReference>
<comment type="caution">
    <text evidence="3">The sequence shown here is derived from an EMBL/GenBank/DDBJ whole genome shotgun (WGS) entry which is preliminary data.</text>
</comment>
<dbReference type="AlphaFoldDB" id="A0A317CJQ3"/>
<feature type="domain" description="DUF5666" evidence="2">
    <location>
        <begin position="107"/>
        <end position="167"/>
    </location>
</feature>
<reference evidence="3 4" key="1">
    <citation type="submission" date="2018-05" db="EMBL/GenBank/DDBJ databases">
        <title>Leucothrix arctica sp. nov., isolated from Arctic seawater.</title>
        <authorList>
            <person name="Choi A."/>
            <person name="Baek K."/>
        </authorList>
    </citation>
    <scope>NUCLEOTIDE SEQUENCE [LARGE SCALE GENOMIC DNA]</scope>
    <source>
        <strain evidence="3 4">JCM 18388</strain>
    </source>
</reference>
<evidence type="ECO:0000313" key="4">
    <source>
        <dbReference type="Proteomes" id="UP000245539"/>
    </source>
</evidence>
<keyword evidence="4" id="KW-1185">Reference proteome</keyword>
<organism evidence="3 4">
    <name type="scientific">Leucothrix pacifica</name>
    <dbReference type="NCBI Taxonomy" id="1247513"/>
    <lineage>
        <taxon>Bacteria</taxon>
        <taxon>Pseudomonadati</taxon>
        <taxon>Pseudomonadota</taxon>
        <taxon>Gammaproteobacteria</taxon>
        <taxon>Thiotrichales</taxon>
        <taxon>Thiotrichaceae</taxon>
        <taxon>Leucothrix</taxon>
    </lineage>
</organism>
<dbReference type="PROSITE" id="PS51257">
    <property type="entry name" value="PROKAR_LIPOPROTEIN"/>
    <property type="match status" value="1"/>
</dbReference>
<dbReference type="InterPro" id="IPR043724">
    <property type="entry name" value="DUF5666"/>
</dbReference>